<dbReference type="InterPro" id="IPR013619">
    <property type="entry name" value="DUF1737"/>
</dbReference>
<dbReference type="Pfam" id="PF08410">
    <property type="entry name" value="DUF1737"/>
    <property type="match status" value="1"/>
</dbReference>
<keyword evidence="4" id="KW-1185">Reference proteome</keyword>
<feature type="domain" description="DUF1737" evidence="2">
    <location>
        <begin position="32"/>
        <end position="77"/>
    </location>
</feature>
<accession>A0ABT5RZH6</accession>
<evidence type="ECO:0000259" key="2">
    <source>
        <dbReference type="Pfam" id="PF08410"/>
    </source>
</evidence>
<sequence>MTVVTPTASPASPALPASTTQASAPPGGLPSYRLLTGPDDASFCRRVSDALALGYRLYGSPAATFNGQTVIVAQAIVWPGTVA</sequence>
<evidence type="ECO:0000256" key="1">
    <source>
        <dbReference type="SAM" id="MobiDB-lite"/>
    </source>
</evidence>
<evidence type="ECO:0000313" key="4">
    <source>
        <dbReference type="Proteomes" id="UP001148932"/>
    </source>
</evidence>
<gene>
    <name evidence="3" type="ORF">OIN59_16790</name>
</gene>
<comment type="caution">
    <text evidence="3">The sequence shown here is derived from an EMBL/GenBank/DDBJ whole genome shotgun (WGS) entry which is preliminary data.</text>
</comment>
<dbReference type="RefSeq" id="WP_274112215.1">
    <property type="nucleotide sequence ID" value="NZ_JAPCKI010000010.1"/>
</dbReference>
<feature type="region of interest" description="Disordered" evidence="1">
    <location>
        <begin position="1"/>
        <end position="31"/>
    </location>
</feature>
<organism evidence="3 4">
    <name type="scientific">Acidovorax benzenivorans</name>
    <dbReference type="NCBI Taxonomy" id="2987520"/>
    <lineage>
        <taxon>Bacteria</taxon>
        <taxon>Pseudomonadati</taxon>
        <taxon>Pseudomonadota</taxon>
        <taxon>Betaproteobacteria</taxon>
        <taxon>Burkholderiales</taxon>
        <taxon>Comamonadaceae</taxon>
        <taxon>Acidovorax</taxon>
    </lineage>
</organism>
<proteinExistence type="predicted"/>
<dbReference type="Proteomes" id="UP001148932">
    <property type="component" value="Unassembled WGS sequence"/>
</dbReference>
<name>A0ABT5RZH6_9BURK</name>
<feature type="compositionally biased region" description="Low complexity" evidence="1">
    <location>
        <begin position="1"/>
        <end position="26"/>
    </location>
</feature>
<evidence type="ECO:0000313" key="3">
    <source>
        <dbReference type="EMBL" id="MDD2179096.1"/>
    </source>
</evidence>
<dbReference type="EMBL" id="JAPCKI010000010">
    <property type="protein sequence ID" value="MDD2179096.1"/>
    <property type="molecule type" value="Genomic_DNA"/>
</dbReference>
<reference evidence="3" key="1">
    <citation type="submission" date="2022-10" db="EMBL/GenBank/DDBJ databases">
        <title>Description of microaerobic benzene degrading bacteria.</title>
        <authorList>
            <person name="Bedics A."/>
            <person name="Tancsics A."/>
            <person name="Banerjee S."/>
        </authorList>
    </citation>
    <scope>NUCLEOTIDE SEQUENCE</scope>
    <source>
        <strain evidence="3">D2M1</strain>
    </source>
</reference>
<protein>
    <submittedName>
        <fullName evidence="3">DUF1737 domain-containing protein</fullName>
    </submittedName>
</protein>